<dbReference type="PANTHER" id="PTHR43283">
    <property type="entry name" value="BETA-LACTAMASE-RELATED"/>
    <property type="match status" value="1"/>
</dbReference>
<proteinExistence type="predicted"/>
<keyword evidence="3" id="KW-1185">Reference proteome</keyword>
<dbReference type="InterPro" id="IPR012338">
    <property type="entry name" value="Beta-lactam/transpept-like"/>
</dbReference>
<dbReference type="PANTHER" id="PTHR43283:SF7">
    <property type="entry name" value="BETA-LACTAMASE-RELATED DOMAIN-CONTAINING PROTEIN"/>
    <property type="match status" value="1"/>
</dbReference>
<evidence type="ECO:0000313" key="2">
    <source>
        <dbReference type="EMBL" id="CAE7149444.1"/>
    </source>
</evidence>
<dbReference type="AlphaFoldDB" id="A0A812IP28"/>
<comment type="caution">
    <text evidence="2">The sequence shown here is derived from an EMBL/GenBank/DDBJ whole genome shotgun (WGS) entry which is preliminary data.</text>
</comment>
<dbReference type="Pfam" id="PF00144">
    <property type="entry name" value="Beta-lactamase"/>
    <property type="match status" value="1"/>
</dbReference>
<dbReference type="InterPro" id="IPR001466">
    <property type="entry name" value="Beta-lactam-related"/>
</dbReference>
<dbReference type="Gene3D" id="3.40.710.10">
    <property type="entry name" value="DD-peptidase/beta-lactamase superfamily"/>
    <property type="match status" value="1"/>
</dbReference>
<protein>
    <recommendedName>
        <fullName evidence="1">Beta-lactamase-related domain-containing protein</fullName>
    </recommendedName>
</protein>
<organism evidence="2 3">
    <name type="scientific">Symbiodinium necroappetens</name>
    <dbReference type="NCBI Taxonomy" id="1628268"/>
    <lineage>
        <taxon>Eukaryota</taxon>
        <taxon>Sar</taxon>
        <taxon>Alveolata</taxon>
        <taxon>Dinophyceae</taxon>
        <taxon>Suessiales</taxon>
        <taxon>Symbiodiniaceae</taxon>
        <taxon>Symbiodinium</taxon>
    </lineage>
</organism>
<name>A0A812IP28_9DINO</name>
<dbReference type="EMBL" id="CAJNJA010000001">
    <property type="protein sequence ID" value="CAE7149444.1"/>
    <property type="molecule type" value="Genomic_DNA"/>
</dbReference>
<sequence>MQEVAAGYQALFTCSAHFVAQRELADIIDVELADMAEFDLPPPEIDQQRQLVRARDGKGFTAIAAYRPSVGCTLLPPTWTEADVGRLPYISLPAAPSLDSVAFPSGDKADVKPDRQARALLNQAFDRQTFGEDTVTVGIAIVHKGKLVAEQYRKGFGIHSGYRTWSTAKSISATLMGIAAKDGLIDINAPANIPEWRFFNDPRQAITYEHLLHMSSGLYSQGANTNAMYFAGQDVISAATTTHLEAEPNTRWKYANNDTLLLLRGLRATLDDDLAYLRYPYDKLFHRIGMYHTRMEMDHQGNFIGSSQVYTTARDLARFGLLYLNKGIWEGQQILPVGWTDYAAKAAPALPRSPGKRGYGAQFWLLDSLPGVPAGTYTSAGNKGQFVTIIPSQEMVIVRTGVDPNGKTWALDKFVNAAIEVFGEE</sequence>
<evidence type="ECO:0000259" key="1">
    <source>
        <dbReference type="Pfam" id="PF00144"/>
    </source>
</evidence>
<feature type="domain" description="Beta-lactamase-related" evidence="1">
    <location>
        <begin position="128"/>
        <end position="398"/>
    </location>
</feature>
<dbReference type="OrthoDB" id="10006886at2759"/>
<dbReference type="SUPFAM" id="SSF56601">
    <property type="entry name" value="beta-lactamase/transpeptidase-like"/>
    <property type="match status" value="1"/>
</dbReference>
<reference evidence="2" key="1">
    <citation type="submission" date="2021-02" db="EMBL/GenBank/DDBJ databases">
        <authorList>
            <person name="Dougan E. K."/>
            <person name="Rhodes N."/>
            <person name="Thang M."/>
            <person name="Chan C."/>
        </authorList>
    </citation>
    <scope>NUCLEOTIDE SEQUENCE</scope>
</reference>
<evidence type="ECO:0000313" key="3">
    <source>
        <dbReference type="Proteomes" id="UP000601435"/>
    </source>
</evidence>
<dbReference type="InterPro" id="IPR050789">
    <property type="entry name" value="Diverse_Enzym_Activities"/>
</dbReference>
<dbReference type="Proteomes" id="UP000601435">
    <property type="component" value="Unassembled WGS sequence"/>
</dbReference>
<accession>A0A812IP28</accession>
<gene>
    <name evidence="2" type="ORF">SNEC2469_LOCUS125</name>
</gene>